<dbReference type="EMBL" id="BMGR01000001">
    <property type="protein sequence ID" value="GGF90257.1"/>
    <property type="molecule type" value="Genomic_DNA"/>
</dbReference>
<accession>A0A917CK72</accession>
<proteinExistence type="predicted"/>
<dbReference type="RefSeq" id="WP_188528601.1">
    <property type="nucleotide sequence ID" value="NZ_BMGR01000001.1"/>
</dbReference>
<evidence type="ECO:0008006" key="3">
    <source>
        <dbReference type="Google" id="ProtNLM"/>
    </source>
</evidence>
<evidence type="ECO:0000313" key="2">
    <source>
        <dbReference type="Proteomes" id="UP000644756"/>
    </source>
</evidence>
<reference evidence="1" key="1">
    <citation type="journal article" date="2014" name="Int. J. Syst. Evol. Microbiol.">
        <title>Complete genome sequence of Corynebacterium casei LMG S-19264T (=DSM 44701T), isolated from a smear-ripened cheese.</title>
        <authorList>
            <consortium name="US DOE Joint Genome Institute (JGI-PGF)"/>
            <person name="Walter F."/>
            <person name="Albersmeier A."/>
            <person name="Kalinowski J."/>
            <person name="Ruckert C."/>
        </authorList>
    </citation>
    <scope>NUCLEOTIDE SEQUENCE</scope>
    <source>
        <strain evidence="1">CGMCC 1.12987</strain>
    </source>
</reference>
<protein>
    <recommendedName>
        <fullName evidence="3">Lipoprotein</fullName>
    </recommendedName>
</protein>
<dbReference type="PROSITE" id="PS51257">
    <property type="entry name" value="PROKAR_LIPOPROTEIN"/>
    <property type="match status" value="1"/>
</dbReference>
<name>A0A917CK72_9BACL</name>
<comment type="caution">
    <text evidence="1">The sequence shown here is derived from an EMBL/GenBank/DDBJ whole genome shotgun (WGS) entry which is preliminary data.</text>
</comment>
<sequence>MKKDYGILVIIMATCIAMTIGCSDKEIIKGINSLSVSEKIEPLSGKESEKKFSYTIILKNQSATDFEIEWIEPVFQSDIPKSMVNKDLRQFVSNKFNKDEELIIENSFQFTMEKGWSYQVGENISGLNIKLKNGELIYIDI</sequence>
<gene>
    <name evidence="1" type="ORF">GCM10010916_04540</name>
</gene>
<reference evidence="1" key="2">
    <citation type="submission" date="2020-09" db="EMBL/GenBank/DDBJ databases">
        <authorList>
            <person name="Sun Q."/>
            <person name="Zhou Y."/>
        </authorList>
    </citation>
    <scope>NUCLEOTIDE SEQUENCE</scope>
    <source>
        <strain evidence="1">CGMCC 1.12987</strain>
    </source>
</reference>
<dbReference type="AlphaFoldDB" id="A0A917CK72"/>
<evidence type="ECO:0000313" key="1">
    <source>
        <dbReference type="EMBL" id="GGF90257.1"/>
    </source>
</evidence>
<keyword evidence="2" id="KW-1185">Reference proteome</keyword>
<organism evidence="1 2">
    <name type="scientific">Paenibacillus abyssi</name>
    <dbReference type="NCBI Taxonomy" id="1340531"/>
    <lineage>
        <taxon>Bacteria</taxon>
        <taxon>Bacillati</taxon>
        <taxon>Bacillota</taxon>
        <taxon>Bacilli</taxon>
        <taxon>Bacillales</taxon>
        <taxon>Paenibacillaceae</taxon>
        <taxon>Paenibacillus</taxon>
    </lineage>
</organism>
<dbReference type="Proteomes" id="UP000644756">
    <property type="component" value="Unassembled WGS sequence"/>
</dbReference>